<dbReference type="Proteomes" id="UP000694406">
    <property type="component" value="Unplaced"/>
</dbReference>
<reference evidence="5" key="2">
    <citation type="submission" date="2025-09" db="UniProtKB">
        <authorList>
            <consortium name="Ensembl"/>
        </authorList>
    </citation>
    <scope>IDENTIFICATION</scope>
</reference>
<dbReference type="GO" id="GO:0006508">
    <property type="term" value="P:proteolysis"/>
    <property type="evidence" value="ECO:0007669"/>
    <property type="project" value="UniProtKB-KW"/>
</dbReference>
<name>A0A8C5RY06_LATLA</name>
<dbReference type="Ensembl" id="ENSLLTT00000009556.1">
    <property type="protein sequence ID" value="ENSLLTP00000009207.1"/>
    <property type="gene ID" value="ENSLLTG00000007046.1"/>
</dbReference>
<dbReference type="Pfam" id="PF00692">
    <property type="entry name" value="dUTPase"/>
    <property type="match status" value="1"/>
</dbReference>
<evidence type="ECO:0000256" key="2">
    <source>
        <dbReference type="ARBA" id="ARBA00022750"/>
    </source>
</evidence>
<accession>A0A8C5RY06</accession>
<dbReference type="SUPFAM" id="SSF51283">
    <property type="entry name" value="dUTPase-like"/>
    <property type="match status" value="1"/>
</dbReference>
<dbReference type="InterPro" id="IPR051592">
    <property type="entry name" value="HERV-K_Pro_peptidase_A2"/>
</dbReference>
<keyword evidence="1" id="KW-0645">Protease</keyword>
<evidence type="ECO:0000259" key="4">
    <source>
        <dbReference type="Pfam" id="PF00692"/>
    </source>
</evidence>
<dbReference type="GO" id="GO:0004190">
    <property type="term" value="F:aspartic-type endopeptidase activity"/>
    <property type="evidence" value="ECO:0007669"/>
    <property type="project" value="UniProtKB-KW"/>
</dbReference>
<evidence type="ECO:0000256" key="1">
    <source>
        <dbReference type="ARBA" id="ARBA00022670"/>
    </source>
</evidence>
<dbReference type="InterPro" id="IPR036157">
    <property type="entry name" value="dUTPase-like_sf"/>
</dbReference>
<evidence type="ECO:0000256" key="3">
    <source>
        <dbReference type="ARBA" id="ARBA00022801"/>
    </source>
</evidence>
<dbReference type="CDD" id="cd07557">
    <property type="entry name" value="trimeric_dUTPase"/>
    <property type="match status" value="1"/>
</dbReference>
<evidence type="ECO:0000313" key="6">
    <source>
        <dbReference type="Proteomes" id="UP000694406"/>
    </source>
</evidence>
<dbReference type="PANTHER" id="PTHR19422:SF123">
    <property type="entry name" value="RT1 CLASS I, LOCUS CE15"/>
    <property type="match status" value="1"/>
</dbReference>
<feature type="domain" description="dUTPase-like" evidence="4">
    <location>
        <begin position="17"/>
        <end position="85"/>
    </location>
</feature>
<reference evidence="5" key="1">
    <citation type="submission" date="2025-08" db="UniProtKB">
        <authorList>
            <consortium name="Ensembl"/>
        </authorList>
    </citation>
    <scope>IDENTIFICATION</scope>
</reference>
<dbReference type="Gene3D" id="2.70.40.10">
    <property type="match status" value="1"/>
</dbReference>
<keyword evidence="3" id="KW-0378">Hydrolase</keyword>
<dbReference type="AlphaFoldDB" id="A0A8C5RY06"/>
<dbReference type="PANTHER" id="PTHR19422">
    <property type="entry name" value="GAG RETROVIRAL POLYPROTEIN"/>
    <property type="match status" value="1"/>
</dbReference>
<dbReference type="InterPro" id="IPR033704">
    <property type="entry name" value="dUTPase_trimeric"/>
</dbReference>
<evidence type="ECO:0000313" key="5">
    <source>
        <dbReference type="Ensembl" id="ENSLLTP00000009207.1"/>
    </source>
</evidence>
<dbReference type="GeneTree" id="ENSGT01000000215751"/>
<sequence>TILRLSRSNKSTIENTSAATRGSAGIDLILQDEVNFKFPGEVQIVPSQLSAPLPQNYVGLVLPQSNIGKKGIFVIPGVIDSDYTGITYPKERGEGGFGSTDLATSIIAAITSCRLHFNGPVRSLCCRISPLGEF</sequence>
<proteinExistence type="predicted"/>
<organism evidence="5 6">
    <name type="scientific">Laticauda laticaudata</name>
    <name type="common">Blue-ringed sea krait</name>
    <name type="synonym">Blue-lipped sea krait</name>
    <dbReference type="NCBI Taxonomy" id="8630"/>
    <lineage>
        <taxon>Eukaryota</taxon>
        <taxon>Metazoa</taxon>
        <taxon>Chordata</taxon>
        <taxon>Craniata</taxon>
        <taxon>Vertebrata</taxon>
        <taxon>Euteleostomi</taxon>
        <taxon>Lepidosauria</taxon>
        <taxon>Squamata</taxon>
        <taxon>Bifurcata</taxon>
        <taxon>Unidentata</taxon>
        <taxon>Episquamata</taxon>
        <taxon>Toxicofera</taxon>
        <taxon>Serpentes</taxon>
        <taxon>Colubroidea</taxon>
        <taxon>Elapidae</taxon>
        <taxon>Laticaudinae</taxon>
        <taxon>Laticauda</taxon>
    </lineage>
</organism>
<dbReference type="InterPro" id="IPR029054">
    <property type="entry name" value="dUTPase-like"/>
</dbReference>
<keyword evidence="2" id="KW-0064">Aspartyl protease</keyword>
<keyword evidence="6" id="KW-1185">Reference proteome</keyword>
<protein>
    <recommendedName>
        <fullName evidence="4">dUTPase-like domain-containing protein</fullName>
    </recommendedName>
</protein>